<gene>
    <name evidence="4" type="primary">DCDC1</name>
</gene>
<dbReference type="PANTHER" id="PTHR46302">
    <property type="entry name" value="DOUBLECORTIN DOMAIN-CONTAINING PROTEIN 1"/>
    <property type="match status" value="1"/>
</dbReference>
<dbReference type="CDD" id="cd17155">
    <property type="entry name" value="DCX_DCDC1"/>
    <property type="match status" value="1"/>
</dbReference>
<feature type="domain" description="Doublecortin" evidence="2">
    <location>
        <begin position="137"/>
        <end position="198"/>
    </location>
</feature>
<dbReference type="InterPro" id="IPR043188">
    <property type="entry name" value="DCDC1"/>
</dbReference>
<dbReference type="Pfam" id="PF24478">
    <property type="entry name" value="DCX2_DCDC1"/>
    <property type="match status" value="2"/>
</dbReference>
<accession>A0ABM1LD88</accession>
<feature type="compositionally biased region" description="Basic and acidic residues" evidence="1">
    <location>
        <begin position="1"/>
        <end position="21"/>
    </location>
</feature>
<evidence type="ECO:0000259" key="2">
    <source>
        <dbReference type="PROSITE" id="PS50309"/>
    </source>
</evidence>
<dbReference type="InterPro" id="IPR036572">
    <property type="entry name" value="Doublecortin_dom_sf"/>
</dbReference>
<protein>
    <submittedName>
        <fullName evidence="4">Doublecortin domain-containing protein 1</fullName>
    </submittedName>
</protein>
<dbReference type="Gene3D" id="3.10.20.230">
    <property type="entry name" value="Doublecortin domain"/>
    <property type="match status" value="1"/>
</dbReference>
<dbReference type="SUPFAM" id="SSF89837">
    <property type="entry name" value="Doublecortin (DC)"/>
    <property type="match status" value="1"/>
</dbReference>
<dbReference type="GeneID" id="107124951"/>
<evidence type="ECO:0000313" key="3">
    <source>
        <dbReference type="Proteomes" id="UP000694871"/>
    </source>
</evidence>
<reference evidence="4" key="1">
    <citation type="submission" date="2025-08" db="UniProtKB">
        <authorList>
            <consortium name="RefSeq"/>
        </authorList>
    </citation>
    <scope>IDENTIFICATION</scope>
</reference>
<evidence type="ECO:0000313" key="4">
    <source>
        <dbReference type="RefSeq" id="XP_015283925.1"/>
    </source>
</evidence>
<dbReference type="InterPro" id="IPR056415">
    <property type="entry name" value="DCX2_DCDC1"/>
</dbReference>
<dbReference type="InterPro" id="IPR003533">
    <property type="entry name" value="Doublecortin_dom"/>
</dbReference>
<dbReference type="RefSeq" id="XP_015283925.1">
    <property type="nucleotide sequence ID" value="XM_015428439.1"/>
</dbReference>
<sequence length="330" mass="37425">MLPCTKKIDKNTEEKERELLHGPKSHLQSSVVSGRSGLQDGPTHQIKSVQSSYRISELVSNKSNRTNNFYLISSSKRNRPVSAPPGQLRCLQFPCSKFHLARKASEVLHLFKRQPWILRVTAFKNGTLSVFAKVAVAPSIKLLLEECTEKLKLNMAARRVFLADGTEVLDAIDIPHDADVYISTGEPFSNPFKKIKDHLLLMKNTTWTLNGLVLPRDVKRRKVRPVLAKHMKKLAEKPSIRILVFKNCMGQDGYEITAPLDHIEKFLDTCTMRLNLTLPAKYVYNIQGEKIEDLINVRVTKKVDDWIYPEKLQALQSMAAIINMIAATPQ</sequence>
<feature type="region of interest" description="Disordered" evidence="1">
    <location>
        <begin position="1"/>
        <end position="46"/>
    </location>
</feature>
<keyword evidence="3" id="KW-1185">Reference proteome</keyword>
<proteinExistence type="predicted"/>
<evidence type="ECO:0000256" key="1">
    <source>
        <dbReference type="SAM" id="MobiDB-lite"/>
    </source>
</evidence>
<organism evidence="3 4">
    <name type="scientific">Gekko japonicus</name>
    <name type="common">Schlegel's Japanese gecko</name>
    <dbReference type="NCBI Taxonomy" id="146911"/>
    <lineage>
        <taxon>Eukaryota</taxon>
        <taxon>Metazoa</taxon>
        <taxon>Chordata</taxon>
        <taxon>Craniata</taxon>
        <taxon>Vertebrata</taxon>
        <taxon>Euteleostomi</taxon>
        <taxon>Lepidosauria</taxon>
        <taxon>Squamata</taxon>
        <taxon>Bifurcata</taxon>
        <taxon>Gekkota</taxon>
        <taxon>Gekkonidae</taxon>
        <taxon>Gekkoninae</taxon>
        <taxon>Gekko</taxon>
    </lineage>
</organism>
<dbReference type="PANTHER" id="PTHR46302:SF3">
    <property type="entry name" value="DOUBLECORTIN DOMAIN-CONTAINING PROTEIN 1"/>
    <property type="match status" value="1"/>
</dbReference>
<dbReference type="Proteomes" id="UP000694871">
    <property type="component" value="Unplaced"/>
</dbReference>
<dbReference type="PROSITE" id="PS50309">
    <property type="entry name" value="DC"/>
    <property type="match status" value="1"/>
</dbReference>
<name>A0ABM1LD88_GEKJA</name>